<dbReference type="Proteomes" id="UP000631114">
    <property type="component" value="Unassembled WGS sequence"/>
</dbReference>
<dbReference type="EMBL" id="JADFTS010000007">
    <property type="protein sequence ID" value="KAF9598159.1"/>
    <property type="molecule type" value="Genomic_DNA"/>
</dbReference>
<dbReference type="AlphaFoldDB" id="A0A835HGV2"/>
<evidence type="ECO:0000313" key="1">
    <source>
        <dbReference type="EMBL" id="KAF9598159.1"/>
    </source>
</evidence>
<sequence>MERIRSMVKKFQFDVICLAEPLVKPKTDSILKMGLPDYDECFFHNDEVDRTGNLWILYKRGLQINLVHASRQQITIEVEGVVMPFVHAHSLMLHRRQLWAELVAMKTDLPWLVRRLQNRGPKLLVRKGRETSMRPAMEEFHNMINDCCLMQANSWAKLSLGVIIKKFEPANSVYALTAIPLTMLEP</sequence>
<name>A0A835HGV2_9MAGN</name>
<comment type="caution">
    <text evidence="1">The sequence shown here is derived from an EMBL/GenBank/DDBJ whole genome shotgun (WGS) entry which is preliminary data.</text>
</comment>
<protein>
    <submittedName>
        <fullName evidence="1">Uncharacterized protein</fullName>
    </submittedName>
</protein>
<proteinExistence type="predicted"/>
<accession>A0A835HGV2</accession>
<organism evidence="1 2">
    <name type="scientific">Coptis chinensis</name>
    <dbReference type="NCBI Taxonomy" id="261450"/>
    <lineage>
        <taxon>Eukaryota</taxon>
        <taxon>Viridiplantae</taxon>
        <taxon>Streptophyta</taxon>
        <taxon>Embryophyta</taxon>
        <taxon>Tracheophyta</taxon>
        <taxon>Spermatophyta</taxon>
        <taxon>Magnoliopsida</taxon>
        <taxon>Ranunculales</taxon>
        <taxon>Ranunculaceae</taxon>
        <taxon>Coptidoideae</taxon>
        <taxon>Coptis</taxon>
    </lineage>
</organism>
<dbReference type="InterPro" id="IPR036691">
    <property type="entry name" value="Endo/exonu/phosph_ase_sf"/>
</dbReference>
<gene>
    <name evidence="1" type="ORF">IFM89_025716</name>
</gene>
<reference evidence="1 2" key="1">
    <citation type="submission" date="2020-10" db="EMBL/GenBank/DDBJ databases">
        <title>The Coptis chinensis genome and diversification of protoberbering-type alkaloids.</title>
        <authorList>
            <person name="Wang B."/>
            <person name="Shu S."/>
            <person name="Song C."/>
            <person name="Liu Y."/>
        </authorList>
    </citation>
    <scope>NUCLEOTIDE SEQUENCE [LARGE SCALE GENOMIC DNA]</scope>
    <source>
        <strain evidence="1">HL-2020</strain>
        <tissue evidence="1">Leaf</tissue>
    </source>
</reference>
<keyword evidence="2" id="KW-1185">Reference proteome</keyword>
<dbReference type="SUPFAM" id="SSF56219">
    <property type="entry name" value="DNase I-like"/>
    <property type="match status" value="1"/>
</dbReference>
<evidence type="ECO:0000313" key="2">
    <source>
        <dbReference type="Proteomes" id="UP000631114"/>
    </source>
</evidence>